<reference evidence="2" key="1">
    <citation type="journal article" date="2014" name="Int. J. Syst. Evol. Microbiol.">
        <title>Complete genome sequence of Corynebacterium casei LMG S-19264T (=DSM 44701T), isolated from a smear-ripened cheese.</title>
        <authorList>
            <consortium name="US DOE Joint Genome Institute (JGI-PGF)"/>
            <person name="Walter F."/>
            <person name="Albersmeier A."/>
            <person name="Kalinowski J."/>
            <person name="Ruckert C."/>
        </authorList>
    </citation>
    <scope>NUCLEOTIDE SEQUENCE</scope>
    <source>
        <strain evidence="2">CGMCC 4.3508</strain>
    </source>
</reference>
<keyword evidence="3" id="KW-1185">Reference proteome</keyword>
<evidence type="ECO:0000256" key="1">
    <source>
        <dbReference type="SAM" id="MobiDB-lite"/>
    </source>
</evidence>
<organism evidence="2 3">
    <name type="scientific">Nocardia jinanensis</name>
    <dbReference type="NCBI Taxonomy" id="382504"/>
    <lineage>
        <taxon>Bacteria</taxon>
        <taxon>Bacillati</taxon>
        <taxon>Actinomycetota</taxon>
        <taxon>Actinomycetes</taxon>
        <taxon>Mycobacteriales</taxon>
        <taxon>Nocardiaceae</taxon>
        <taxon>Nocardia</taxon>
    </lineage>
</organism>
<protein>
    <recommendedName>
        <fullName evidence="4">YbaB/EbfC DNA-binding family protein</fullName>
    </recommendedName>
</protein>
<gene>
    <name evidence="2" type="ORF">GCM10011588_27290</name>
</gene>
<feature type="region of interest" description="Disordered" evidence="1">
    <location>
        <begin position="98"/>
        <end position="121"/>
    </location>
</feature>
<dbReference type="SUPFAM" id="SSF82607">
    <property type="entry name" value="YbaB-like"/>
    <property type="match status" value="1"/>
</dbReference>
<accession>A0A917RKK4</accession>
<dbReference type="Pfam" id="PF02575">
    <property type="entry name" value="YbaB_DNA_bd"/>
    <property type="match status" value="1"/>
</dbReference>
<dbReference type="InterPro" id="IPR036894">
    <property type="entry name" value="YbaB-like_sf"/>
</dbReference>
<dbReference type="InterPro" id="IPR004401">
    <property type="entry name" value="YbaB/EbfC"/>
</dbReference>
<dbReference type="GO" id="GO:0003677">
    <property type="term" value="F:DNA binding"/>
    <property type="evidence" value="ECO:0007669"/>
    <property type="project" value="InterPro"/>
</dbReference>
<evidence type="ECO:0008006" key="4">
    <source>
        <dbReference type="Google" id="ProtNLM"/>
    </source>
</evidence>
<dbReference type="AlphaFoldDB" id="A0A917RKK4"/>
<evidence type="ECO:0000313" key="2">
    <source>
        <dbReference type="EMBL" id="GGL11338.1"/>
    </source>
</evidence>
<dbReference type="RefSeq" id="WP_082681654.1">
    <property type="nucleotide sequence ID" value="NZ_BMMH01000004.1"/>
</dbReference>
<feature type="compositionally biased region" description="Low complexity" evidence="1">
    <location>
        <begin position="106"/>
        <end position="121"/>
    </location>
</feature>
<reference evidence="2" key="2">
    <citation type="submission" date="2020-09" db="EMBL/GenBank/DDBJ databases">
        <authorList>
            <person name="Sun Q."/>
            <person name="Zhou Y."/>
        </authorList>
    </citation>
    <scope>NUCLEOTIDE SEQUENCE</scope>
    <source>
        <strain evidence="2">CGMCC 4.3508</strain>
    </source>
</reference>
<dbReference type="EMBL" id="BMMH01000004">
    <property type="protein sequence ID" value="GGL11338.1"/>
    <property type="molecule type" value="Genomic_DNA"/>
</dbReference>
<evidence type="ECO:0000313" key="3">
    <source>
        <dbReference type="Proteomes" id="UP000638263"/>
    </source>
</evidence>
<comment type="caution">
    <text evidence="2">The sequence shown here is derived from an EMBL/GenBank/DDBJ whole genome shotgun (WGS) entry which is preliminary data.</text>
</comment>
<dbReference type="Proteomes" id="UP000638263">
    <property type="component" value="Unassembled WGS sequence"/>
</dbReference>
<sequence length="141" mass="15688">MDRWRQEALRSANSGLRNQIESFLDTYEQQRPRLTEMLRQLETIRVQVDSPDRSVQVVVDGGGVLTGLTLTTTALRRTPEQLAAAIVDAVQDAARSAREQHESLTAPAAADAVPDLPDLLPEAPSVHEVRAFFRDDDDRAR</sequence>
<dbReference type="Gene3D" id="3.30.1310.10">
    <property type="entry name" value="Nucleoid-associated protein YbaB-like domain"/>
    <property type="match status" value="1"/>
</dbReference>
<proteinExistence type="predicted"/>
<name>A0A917RKK4_9NOCA</name>